<gene>
    <name evidence="3" type="ORF">GCM10018772_69790</name>
</gene>
<dbReference type="Proteomes" id="UP000630718">
    <property type="component" value="Unassembled WGS sequence"/>
</dbReference>
<feature type="signal peptide" evidence="1">
    <location>
        <begin position="1"/>
        <end position="28"/>
    </location>
</feature>
<name>A0A919AZC5_9ACTN</name>
<proteinExistence type="predicted"/>
<reference evidence="3" key="1">
    <citation type="journal article" date="2014" name="Int. J. Syst. Evol. Microbiol.">
        <title>Complete genome sequence of Corynebacterium casei LMG S-19264T (=DSM 44701T), isolated from a smear-ripened cheese.</title>
        <authorList>
            <consortium name="US DOE Joint Genome Institute (JGI-PGF)"/>
            <person name="Walter F."/>
            <person name="Albersmeier A."/>
            <person name="Kalinowski J."/>
            <person name="Ruckert C."/>
        </authorList>
    </citation>
    <scope>NUCLEOTIDE SEQUENCE</scope>
    <source>
        <strain evidence="3">JCM 4477</strain>
    </source>
</reference>
<evidence type="ECO:0000313" key="3">
    <source>
        <dbReference type="EMBL" id="GHF34187.1"/>
    </source>
</evidence>
<keyword evidence="1" id="KW-0732">Signal</keyword>
<feature type="chain" id="PRO_5036955865" description="Ricin B lectin domain-containing protein" evidence="1">
    <location>
        <begin position="29"/>
        <end position="155"/>
    </location>
</feature>
<reference evidence="3" key="2">
    <citation type="submission" date="2020-09" db="EMBL/GenBank/DDBJ databases">
        <authorList>
            <person name="Sun Q."/>
            <person name="Ohkuma M."/>
        </authorList>
    </citation>
    <scope>NUCLEOTIDE SEQUENCE</scope>
    <source>
        <strain evidence="3">JCM 4477</strain>
    </source>
</reference>
<dbReference type="RefSeq" id="WP_190208484.1">
    <property type="nucleotide sequence ID" value="NZ_BNBI01000024.1"/>
</dbReference>
<protein>
    <recommendedName>
        <fullName evidence="2">Ricin B lectin domain-containing protein</fullName>
    </recommendedName>
</protein>
<dbReference type="AlphaFoldDB" id="A0A919AZC5"/>
<feature type="domain" description="Ricin B lectin" evidence="2">
    <location>
        <begin position="35"/>
        <end position="118"/>
    </location>
</feature>
<dbReference type="Pfam" id="PF00652">
    <property type="entry name" value="Ricin_B_lectin"/>
    <property type="match status" value="1"/>
</dbReference>
<organism evidence="3 4">
    <name type="scientific">Streptomyces fumanus</name>
    <dbReference type="NCBI Taxonomy" id="67302"/>
    <lineage>
        <taxon>Bacteria</taxon>
        <taxon>Bacillati</taxon>
        <taxon>Actinomycetota</taxon>
        <taxon>Actinomycetes</taxon>
        <taxon>Kitasatosporales</taxon>
        <taxon>Streptomycetaceae</taxon>
        <taxon>Streptomyces</taxon>
    </lineage>
</organism>
<dbReference type="EMBL" id="BNBI01000024">
    <property type="protein sequence ID" value="GHF34187.1"/>
    <property type="molecule type" value="Genomic_DNA"/>
</dbReference>
<evidence type="ECO:0000259" key="2">
    <source>
        <dbReference type="Pfam" id="PF00652"/>
    </source>
</evidence>
<dbReference type="InterPro" id="IPR000772">
    <property type="entry name" value="Ricin_B_lectin"/>
</dbReference>
<dbReference type="PROSITE" id="PS50231">
    <property type="entry name" value="RICIN_B_LECTIN"/>
    <property type="match status" value="1"/>
</dbReference>
<evidence type="ECO:0000313" key="4">
    <source>
        <dbReference type="Proteomes" id="UP000630718"/>
    </source>
</evidence>
<sequence length="155" mass="16372">MNHKLKTLTTAATGAVALVVMSVTPSQADTAHIYKNRHTGLCLAGKDRTVSQYDCSLAGTSSPRTGWTTSVVDPRYGFAMIRHEATGLCLDTNGSSVYLSGCSDQDLGQVWTFGSDGAMSPVAFGTRLTGWNDGGVSVRPAGDVDVVNKQKWDAV</sequence>
<evidence type="ECO:0000256" key="1">
    <source>
        <dbReference type="SAM" id="SignalP"/>
    </source>
</evidence>
<accession>A0A919AZC5</accession>
<dbReference type="SUPFAM" id="SSF50370">
    <property type="entry name" value="Ricin B-like lectins"/>
    <property type="match status" value="1"/>
</dbReference>
<dbReference type="InterPro" id="IPR035992">
    <property type="entry name" value="Ricin_B-like_lectins"/>
</dbReference>
<dbReference type="Gene3D" id="2.80.10.50">
    <property type="match status" value="1"/>
</dbReference>
<keyword evidence="4" id="KW-1185">Reference proteome</keyword>
<comment type="caution">
    <text evidence="3">The sequence shown here is derived from an EMBL/GenBank/DDBJ whole genome shotgun (WGS) entry which is preliminary data.</text>
</comment>